<sequence>MQQPSIILLSPPPLNNHITLLHLVGKLGVHKHIFNFLLAELCWLGVENSHYVSLEEKLGIFLYTCMTALPVQHIGEQF</sequence>
<gene>
    <name evidence="2" type="ORF">Moror_5117</name>
</gene>
<keyword evidence="3" id="KW-1185">Reference proteome</keyword>
<comment type="caution">
    <text evidence="2">The sequence shown here is derived from an EMBL/GenBank/DDBJ whole genome shotgun (WGS) entry which is preliminary data.</text>
</comment>
<dbReference type="InterPro" id="IPR058353">
    <property type="entry name" value="DUF8040"/>
</dbReference>
<dbReference type="HOGENOM" id="CLU_2628594_0_0_1"/>
<organism evidence="2 3">
    <name type="scientific">Moniliophthora roreri (strain MCA 2997)</name>
    <name type="common">Cocoa frosty pod rot fungus</name>
    <name type="synonym">Crinipellis roreri</name>
    <dbReference type="NCBI Taxonomy" id="1381753"/>
    <lineage>
        <taxon>Eukaryota</taxon>
        <taxon>Fungi</taxon>
        <taxon>Dikarya</taxon>
        <taxon>Basidiomycota</taxon>
        <taxon>Agaricomycotina</taxon>
        <taxon>Agaricomycetes</taxon>
        <taxon>Agaricomycetidae</taxon>
        <taxon>Agaricales</taxon>
        <taxon>Marasmiineae</taxon>
        <taxon>Marasmiaceae</taxon>
        <taxon>Moniliophthora</taxon>
    </lineage>
</organism>
<evidence type="ECO:0000259" key="1">
    <source>
        <dbReference type="Pfam" id="PF26138"/>
    </source>
</evidence>
<dbReference type="EMBL" id="AWSO01003168">
    <property type="protein sequence ID" value="ESK80666.1"/>
    <property type="molecule type" value="Genomic_DNA"/>
</dbReference>
<proteinExistence type="predicted"/>
<evidence type="ECO:0000313" key="3">
    <source>
        <dbReference type="Proteomes" id="UP000017559"/>
    </source>
</evidence>
<reference evidence="2 3" key="1">
    <citation type="journal article" date="2014" name="BMC Genomics">
        <title>Genome and secretome analysis of the hemibiotrophic fungal pathogen, Moniliophthora roreri, which causes frosty pod rot disease of cacao: mechanisms of the biotrophic and necrotrophic phases.</title>
        <authorList>
            <person name="Meinhardt L.W."/>
            <person name="Costa G.G.L."/>
            <person name="Thomazella D.P.T."/>
            <person name="Teixeira P.J.P.L."/>
            <person name="Carazzolle M.F."/>
            <person name="Schuster S.C."/>
            <person name="Carlson J.E."/>
            <person name="Guiltinan M.J."/>
            <person name="Mieczkowski P."/>
            <person name="Farmer A."/>
            <person name="Ramaraj T."/>
            <person name="Crozier J."/>
            <person name="Davis R.E."/>
            <person name="Shao J."/>
            <person name="Melnick R.L."/>
            <person name="Pereira G.A.G."/>
            <person name="Bailey B.A."/>
        </authorList>
    </citation>
    <scope>NUCLEOTIDE SEQUENCE [LARGE SCALE GENOMIC DNA]</scope>
    <source>
        <strain evidence="2 3">MCA 2997</strain>
    </source>
</reference>
<dbReference type="OrthoDB" id="2430314at2759"/>
<accession>V2WJG8</accession>
<dbReference type="Proteomes" id="UP000017559">
    <property type="component" value="Unassembled WGS sequence"/>
</dbReference>
<name>V2WJG8_MONRO</name>
<evidence type="ECO:0000313" key="2">
    <source>
        <dbReference type="EMBL" id="ESK80666.1"/>
    </source>
</evidence>
<dbReference type="AlphaFoldDB" id="V2WJG8"/>
<feature type="domain" description="DUF8040" evidence="1">
    <location>
        <begin position="25"/>
        <end position="78"/>
    </location>
</feature>
<dbReference type="Pfam" id="PF26138">
    <property type="entry name" value="DUF8040"/>
    <property type="match status" value="1"/>
</dbReference>
<dbReference type="KEGG" id="mrr:Moror_5117"/>
<feature type="non-terminal residue" evidence="2">
    <location>
        <position position="78"/>
    </location>
</feature>
<protein>
    <recommendedName>
        <fullName evidence="1">DUF8040 domain-containing protein</fullName>
    </recommendedName>
</protein>